<organism evidence="1 2">
    <name type="scientific">Methanimicrococcus hacksteinii</name>
    <dbReference type="NCBI Taxonomy" id="3028293"/>
    <lineage>
        <taxon>Archaea</taxon>
        <taxon>Methanobacteriati</taxon>
        <taxon>Methanobacteriota</taxon>
        <taxon>Stenosarchaea group</taxon>
        <taxon>Methanomicrobia</taxon>
        <taxon>Methanosarcinales</taxon>
        <taxon>Methanosarcinaceae</taxon>
        <taxon>Methanimicrococcus</taxon>
    </lineage>
</organism>
<proteinExistence type="predicted"/>
<gene>
    <name evidence="1" type="ORF">MmiAt1_07190</name>
</gene>
<evidence type="ECO:0000313" key="1">
    <source>
        <dbReference type="EMBL" id="MDV0445162.1"/>
    </source>
</evidence>
<reference evidence="1 2" key="1">
    <citation type="submission" date="2023-06" db="EMBL/GenBank/DDBJ databases">
        <title>Genome sequence of Methanimicrococcus sp. At1.</title>
        <authorList>
            <person name="Protasov E."/>
            <person name="Platt K."/>
            <person name="Poehlein A."/>
            <person name="Daniel R."/>
            <person name="Brune A."/>
        </authorList>
    </citation>
    <scope>NUCLEOTIDE SEQUENCE [LARGE SCALE GENOMIC DNA]</scope>
    <source>
        <strain evidence="1 2">At1</strain>
    </source>
</reference>
<sequence>MIKQNDIVKLHHFLGSLKPDDTVARGENYWLLIGETGVVVSIENEKALIRFDCDVRSFGLHCHNPIANTLWISLDDIEKI</sequence>
<accession>A0ABU3VP23</accession>
<dbReference type="RefSeq" id="WP_318785589.1">
    <property type="nucleotide sequence ID" value="NZ_JAWDKC010000013.1"/>
</dbReference>
<protein>
    <submittedName>
        <fullName evidence="1">Uncharacterized protein</fullName>
    </submittedName>
</protein>
<comment type="caution">
    <text evidence="1">The sequence shown here is derived from an EMBL/GenBank/DDBJ whole genome shotgun (WGS) entry which is preliminary data.</text>
</comment>
<dbReference type="EMBL" id="JAWDKC010000013">
    <property type="protein sequence ID" value="MDV0445162.1"/>
    <property type="molecule type" value="Genomic_DNA"/>
</dbReference>
<keyword evidence="2" id="KW-1185">Reference proteome</keyword>
<evidence type="ECO:0000313" key="2">
    <source>
        <dbReference type="Proteomes" id="UP001272052"/>
    </source>
</evidence>
<name>A0ABU3VP23_9EURY</name>
<dbReference type="Proteomes" id="UP001272052">
    <property type="component" value="Unassembled WGS sequence"/>
</dbReference>